<dbReference type="Gene3D" id="6.10.340.10">
    <property type="match status" value="1"/>
</dbReference>
<evidence type="ECO:0000259" key="6">
    <source>
        <dbReference type="PROSITE" id="PS50885"/>
    </source>
</evidence>
<dbReference type="InterPro" id="IPR004090">
    <property type="entry name" value="Chemotax_Me-accpt_rcpt"/>
</dbReference>
<dbReference type="Proteomes" id="UP000643810">
    <property type="component" value="Unassembled WGS sequence"/>
</dbReference>
<evidence type="ECO:0000256" key="1">
    <source>
        <dbReference type="ARBA" id="ARBA00022500"/>
    </source>
</evidence>
<keyword evidence="3" id="KW-0807">Transducer</keyword>
<evidence type="ECO:0000256" key="2">
    <source>
        <dbReference type="ARBA" id="ARBA00029447"/>
    </source>
</evidence>
<dbReference type="PRINTS" id="PR00260">
    <property type="entry name" value="CHEMTRNSDUCR"/>
</dbReference>
<dbReference type="SMART" id="SM00304">
    <property type="entry name" value="HAMP"/>
    <property type="match status" value="2"/>
</dbReference>
<evidence type="ECO:0000256" key="3">
    <source>
        <dbReference type="PROSITE-ProRule" id="PRU00284"/>
    </source>
</evidence>
<dbReference type="PANTHER" id="PTHR43531">
    <property type="entry name" value="PROTEIN ICFG"/>
    <property type="match status" value="1"/>
</dbReference>
<keyword evidence="4" id="KW-1133">Transmembrane helix</keyword>
<dbReference type="InterPro" id="IPR003660">
    <property type="entry name" value="HAMP_dom"/>
</dbReference>
<keyword evidence="4" id="KW-0472">Membrane</keyword>
<reference evidence="7 8" key="1">
    <citation type="submission" date="2020-08" db="EMBL/GenBank/DDBJ databases">
        <title>Genome public.</title>
        <authorList>
            <person name="Liu C."/>
            <person name="Sun Q."/>
        </authorList>
    </citation>
    <scope>NUCLEOTIDE SEQUENCE [LARGE SCALE GENOMIC DNA]</scope>
    <source>
        <strain evidence="7 8">NSJ-9</strain>
    </source>
</reference>
<keyword evidence="4" id="KW-0812">Transmembrane</keyword>
<sequence length="554" mass="59333">MSSLITVLIASVAAIIAAILLFVVASQYNKVLTNYAFPQGDIGQAMADLADVRSATRGAIGYSDQSQIDQMVEIHDQAVEDLQAALPEIKKSIVAKAGEKDYNNIVATLDNYLEVDAKILKMGATTDAEQSKKAQDAAFDELAPAYATASEAFQGLMDDNISLGDKTHSSLQKMELIMLLLIIVIIVAACILATKIGGKIAKDIAQPMDDLARRLETFAQGDLTSPFPEYHNDDELGEMVQSVTDTTTKLSVIFADMENLLGQMSNGNFNIQTSCEEEYTGDFRPLLDSIREMKIQIDGTLKEVREASEMVSAGALNLAEASQALAEGATDQAASAQQMQATIDEITNGLNNTVDQTNDAYAEAERVAGEAESSRNEMSVMVEAMNRISETSEKIGSVITEIEDIASQTNLLSLNASIEAARAGEAGKGFAVVADQIRTLAEQSAKSAVNTRELIEESIREIEVGNKAAERTEKVLVEVVEAIHQLADNSKGISETSVQQAESMGQADAGVTRIADIIQSNSATAEETSATSEELSAQATSMDEIVARFSLTEE</sequence>
<keyword evidence="8" id="KW-1185">Reference proteome</keyword>
<dbReference type="InterPro" id="IPR004089">
    <property type="entry name" value="MCPsignal_dom"/>
</dbReference>
<dbReference type="InterPro" id="IPR024478">
    <property type="entry name" value="HlyB_4HB_MCP"/>
</dbReference>
<dbReference type="EMBL" id="JACOPG010000002">
    <property type="protein sequence ID" value="MBC5686085.1"/>
    <property type="molecule type" value="Genomic_DNA"/>
</dbReference>
<protein>
    <submittedName>
        <fullName evidence="7">Methyl-accepting chemotaxis protein</fullName>
    </submittedName>
</protein>
<comment type="caution">
    <text evidence="7">The sequence shown here is derived from an EMBL/GenBank/DDBJ whole genome shotgun (WGS) entry which is preliminary data.</text>
</comment>
<gene>
    <name evidence="7" type="ORF">H8R94_05620</name>
</gene>
<dbReference type="SUPFAM" id="SSF58104">
    <property type="entry name" value="Methyl-accepting chemotaxis protein (MCP) signaling domain"/>
    <property type="match status" value="1"/>
</dbReference>
<dbReference type="SMART" id="SM00283">
    <property type="entry name" value="MA"/>
    <property type="match status" value="1"/>
</dbReference>
<accession>A0ABR7GF67</accession>
<feature type="transmembrane region" description="Helical" evidence="4">
    <location>
        <begin position="6"/>
        <end position="25"/>
    </location>
</feature>
<feature type="domain" description="Methyl-accepting transducer" evidence="5">
    <location>
        <begin position="307"/>
        <end position="536"/>
    </location>
</feature>
<dbReference type="Gene3D" id="1.10.287.950">
    <property type="entry name" value="Methyl-accepting chemotaxis protein"/>
    <property type="match status" value="1"/>
</dbReference>
<dbReference type="Pfam" id="PF12729">
    <property type="entry name" value="4HB_MCP_1"/>
    <property type="match status" value="1"/>
</dbReference>
<dbReference type="PROSITE" id="PS50885">
    <property type="entry name" value="HAMP"/>
    <property type="match status" value="1"/>
</dbReference>
<dbReference type="Pfam" id="PF00672">
    <property type="entry name" value="HAMP"/>
    <property type="match status" value="1"/>
</dbReference>
<evidence type="ECO:0000313" key="8">
    <source>
        <dbReference type="Proteomes" id="UP000643810"/>
    </source>
</evidence>
<dbReference type="PROSITE" id="PS50111">
    <property type="entry name" value="CHEMOTAXIS_TRANSDUC_2"/>
    <property type="match status" value="1"/>
</dbReference>
<feature type="transmembrane region" description="Helical" evidence="4">
    <location>
        <begin position="176"/>
        <end position="194"/>
    </location>
</feature>
<proteinExistence type="inferred from homology"/>
<keyword evidence="1" id="KW-0145">Chemotaxis</keyword>
<evidence type="ECO:0000256" key="4">
    <source>
        <dbReference type="SAM" id="Phobius"/>
    </source>
</evidence>
<dbReference type="InterPro" id="IPR051310">
    <property type="entry name" value="MCP_chemotaxis"/>
</dbReference>
<dbReference type="Pfam" id="PF00015">
    <property type="entry name" value="MCPsignal"/>
    <property type="match status" value="1"/>
</dbReference>
<name>A0ABR7GF67_9FIRM</name>
<feature type="domain" description="HAMP" evidence="6">
    <location>
        <begin position="202"/>
        <end position="255"/>
    </location>
</feature>
<comment type="similarity">
    <text evidence="2">Belongs to the methyl-accepting chemotaxis (MCP) protein family.</text>
</comment>
<dbReference type="PANTHER" id="PTHR43531:SF11">
    <property type="entry name" value="METHYL-ACCEPTING CHEMOTAXIS PROTEIN 3"/>
    <property type="match status" value="1"/>
</dbReference>
<evidence type="ECO:0000313" key="7">
    <source>
        <dbReference type="EMBL" id="MBC5686085.1"/>
    </source>
</evidence>
<organism evidence="7 8">
    <name type="scientific">Roseburia lenta</name>
    <dbReference type="NCBI Taxonomy" id="2763061"/>
    <lineage>
        <taxon>Bacteria</taxon>
        <taxon>Bacillati</taxon>
        <taxon>Bacillota</taxon>
        <taxon>Clostridia</taxon>
        <taxon>Lachnospirales</taxon>
        <taxon>Lachnospiraceae</taxon>
        <taxon>Roseburia</taxon>
    </lineage>
</organism>
<evidence type="ECO:0000259" key="5">
    <source>
        <dbReference type="PROSITE" id="PS50111"/>
    </source>
</evidence>